<dbReference type="InterPro" id="IPR034904">
    <property type="entry name" value="FSCA_dom_sf"/>
</dbReference>
<protein>
    <submittedName>
        <fullName evidence="2">DUF59 domain-containing protein</fullName>
    </submittedName>
</protein>
<organism evidence="2 3">
    <name type="scientific">Chitinophaga oryziterrae</name>
    <dbReference type="NCBI Taxonomy" id="1031224"/>
    <lineage>
        <taxon>Bacteria</taxon>
        <taxon>Pseudomonadati</taxon>
        <taxon>Bacteroidota</taxon>
        <taxon>Chitinophagia</taxon>
        <taxon>Chitinophagales</taxon>
        <taxon>Chitinophagaceae</taxon>
        <taxon>Chitinophaga</taxon>
    </lineage>
</organism>
<dbReference type="AlphaFoldDB" id="A0A6N8JCP1"/>
<name>A0A6N8JCP1_9BACT</name>
<dbReference type="Proteomes" id="UP000468388">
    <property type="component" value="Unassembled WGS sequence"/>
</dbReference>
<comment type="caution">
    <text evidence="2">The sequence shown here is derived from an EMBL/GenBank/DDBJ whole genome shotgun (WGS) entry which is preliminary data.</text>
</comment>
<dbReference type="InterPro" id="IPR002744">
    <property type="entry name" value="MIP18-like"/>
</dbReference>
<evidence type="ECO:0000259" key="1">
    <source>
        <dbReference type="Pfam" id="PF01883"/>
    </source>
</evidence>
<dbReference type="InterPro" id="IPR052339">
    <property type="entry name" value="Fe-S_Maturation_MIP18"/>
</dbReference>
<dbReference type="EMBL" id="WRXO01000004">
    <property type="protein sequence ID" value="MVT42198.1"/>
    <property type="molecule type" value="Genomic_DNA"/>
</dbReference>
<gene>
    <name evidence="2" type="ORF">GO495_16525</name>
</gene>
<sequence length="108" mass="12059">MNIINNSNIKSTVALAVLQNVVDPEIGLNVVDLGLIYQIDFDEIGKKIFCMMTLTTQFCPMGESVTDAAKATLKSAFPGYDPTIELTFNPSWNHEMISKEGREFLNER</sequence>
<proteinExistence type="predicted"/>
<dbReference type="PANTHER" id="PTHR42831">
    <property type="entry name" value="FE-S PROTEIN MATURATION AUXILIARY FACTOR YITW"/>
    <property type="match status" value="1"/>
</dbReference>
<feature type="domain" description="MIP18 family-like" evidence="1">
    <location>
        <begin position="15"/>
        <end position="79"/>
    </location>
</feature>
<accession>A0A6N8JCP1</accession>
<keyword evidence="3" id="KW-1185">Reference proteome</keyword>
<reference evidence="2 3" key="1">
    <citation type="submission" date="2019-12" db="EMBL/GenBank/DDBJ databases">
        <title>The draft genomic sequence of strain Chitinophaga oryziterrae JCM 16595.</title>
        <authorList>
            <person name="Zhang X."/>
        </authorList>
    </citation>
    <scope>NUCLEOTIDE SEQUENCE [LARGE SCALE GENOMIC DNA]</scope>
    <source>
        <strain evidence="2 3">JCM 16595</strain>
    </source>
</reference>
<dbReference type="Pfam" id="PF01883">
    <property type="entry name" value="FeS_assembly_P"/>
    <property type="match status" value="1"/>
</dbReference>
<evidence type="ECO:0000313" key="2">
    <source>
        <dbReference type="EMBL" id="MVT42198.1"/>
    </source>
</evidence>
<dbReference type="OrthoDB" id="9805360at2"/>
<dbReference type="Gene3D" id="3.30.300.130">
    <property type="entry name" value="Fe-S cluster assembly (FSCA)"/>
    <property type="match status" value="1"/>
</dbReference>
<evidence type="ECO:0000313" key="3">
    <source>
        <dbReference type="Proteomes" id="UP000468388"/>
    </source>
</evidence>
<dbReference type="RefSeq" id="WP_157300825.1">
    <property type="nucleotide sequence ID" value="NZ_BAAAZB010000005.1"/>
</dbReference>
<dbReference type="PANTHER" id="PTHR42831:SF1">
    <property type="entry name" value="FE-S PROTEIN MATURATION AUXILIARY FACTOR YITW"/>
    <property type="match status" value="1"/>
</dbReference>
<dbReference type="SUPFAM" id="SSF117916">
    <property type="entry name" value="Fe-S cluster assembly (FSCA) domain-like"/>
    <property type="match status" value="1"/>
</dbReference>